<accession>A0A2W5Z1A9</accession>
<reference evidence="2 3" key="1">
    <citation type="journal article" date="2017" name="Nature">
        <title>Atmospheric trace gases support primary production in Antarctic desert surface soil.</title>
        <authorList>
            <person name="Ji M."/>
            <person name="Greening C."/>
            <person name="Vanwonterghem I."/>
            <person name="Carere C.R."/>
            <person name="Bay S.K."/>
            <person name="Steen J.A."/>
            <person name="Montgomery K."/>
            <person name="Lines T."/>
            <person name="Beardall J."/>
            <person name="van Dorst J."/>
            <person name="Snape I."/>
            <person name="Stott M.B."/>
            <person name="Hugenholtz P."/>
            <person name="Ferrari B.C."/>
        </authorList>
    </citation>
    <scope>NUCLEOTIDE SEQUENCE [LARGE SCALE GENOMIC DNA]</scope>
    <source>
        <strain evidence="2">RRmetagenome_bin12</strain>
    </source>
</reference>
<organism evidence="2 3">
    <name type="scientific">Candidatus Aeolococcus gillhamiae</name>
    <dbReference type="NCBI Taxonomy" id="3127015"/>
    <lineage>
        <taxon>Bacteria</taxon>
        <taxon>Bacillati</taxon>
        <taxon>Candidatus Dormiibacterota</taxon>
        <taxon>Candidatus Dormibacteria</taxon>
        <taxon>Candidatus Aeolococcales</taxon>
        <taxon>Candidatus Aeolococcaceae</taxon>
        <taxon>Candidatus Aeolococcus</taxon>
    </lineage>
</organism>
<feature type="region of interest" description="Disordered" evidence="1">
    <location>
        <begin position="1"/>
        <end position="20"/>
    </location>
</feature>
<dbReference type="EMBL" id="QHBU01000225">
    <property type="protein sequence ID" value="PZR79083.1"/>
    <property type="molecule type" value="Genomic_DNA"/>
</dbReference>
<evidence type="ECO:0000313" key="2">
    <source>
        <dbReference type="EMBL" id="PZR79083.1"/>
    </source>
</evidence>
<dbReference type="Proteomes" id="UP000248724">
    <property type="component" value="Unassembled WGS sequence"/>
</dbReference>
<evidence type="ECO:0000313" key="3">
    <source>
        <dbReference type="Proteomes" id="UP000248724"/>
    </source>
</evidence>
<proteinExistence type="predicted"/>
<comment type="caution">
    <text evidence="2">The sequence shown here is derived from an EMBL/GenBank/DDBJ whole genome shotgun (WGS) entry which is preliminary data.</text>
</comment>
<gene>
    <name evidence="2" type="ORF">DLM65_11480</name>
</gene>
<evidence type="ECO:0000256" key="1">
    <source>
        <dbReference type="SAM" id="MobiDB-lite"/>
    </source>
</evidence>
<dbReference type="AlphaFoldDB" id="A0A2W5Z1A9"/>
<protein>
    <submittedName>
        <fullName evidence="2">Uncharacterized protein</fullName>
    </submittedName>
</protein>
<sequence length="103" mass="10404">MARVEGESAGWAGPAVSGGSRALGSVVMVDPRWEATGPPSAVLSDRGAVLALVGPGAQVVALADGAVTLRRLLDQGLRLLAPSRQLFGPPDGRGVDVVTQALH</sequence>
<name>A0A2W5Z1A9_9BACT</name>